<sequence length="305" mass="35723">MNNLKLEKIIHNSLQTNHISHCYLLKGYEEVDFTKSILFIINSLNNSNLESLATEQLPPNIKIFDKFNENASLSKSDLVTEFQNSTLASFQTNERKFYVIQGIDQASSAALNALLKTIEEPSPNVIFIFTTTKISRVPITIQSRSLVISVPKESPKEILEKLLNLNYEQKKAEYLAHIFPSLTYILTNVTDETWWHIRELEKQFLDSFKNFSVLYTYLAKFIKKDTKQIFINLLYALKFFYAQKWNLEKYKNEQLKALALAVRKTKFDAYACYIELSEFLDNKNENYNFFLQVEKMLIALSEYYE</sequence>
<evidence type="ECO:0000313" key="2">
    <source>
        <dbReference type="Proteomes" id="UP000290876"/>
    </source>
</evidence>
<dbReference type="OrthoDB" id="396138at2"/>
<protein>
    <submittedName>
        <fullName evidence="1">DNA polymerase III subunit delta</fullName>
        <ecNumber evidence="1">2.7.7.7</ecNumber>
    </submittedName>
</protein>
<reference evidence="1 2" key="1">
    <citation type="submission" date="2019-01" db="EMBL/GenBank/DDBJ databases">
        <authorList>
            <consortium name="Pathogen Informatics"/>
        </authorList>
    </citation>
    <scope>NUCLEOTIDE SEQUENCE [LARGE SCALE GENOMIC DNA]</scope>
    <source>
        <strain evidence="1 2">NCTC10184</strain>
    </source>
</reference>
<dbReference type="Proteomes" id="UP000290876">
    <property type="component" value="Chromosome"/>
</dbReference>
<keyword evidence="1" id="KW-0548">Nucleotidyltransferase</keyword>
<keyword evidence="1" id="KW-0808">Transferase</keyword>
<dbReference type="AlphaFoldDB" id="A0A449BB41"/>
<dbReference type="PANTHER" id="PTHR11669:SF0">
    <property type="entry name" value="PROTEIN STICHEL-LIKE 2"/>
    <property type="match status" value="1"/>
</dbReference>
<dbReference type="Gene3D" id="3.40.50.300">
    <property type="entry name" value="P-loop containing nucleotide triphosphate hydrolases"/>
    <property type="match status" value="1"/>
</dbReference>
<evidence type="ECO:0000313" key="1">
    <source>
        <dbReference type="EMBL" id="VEU78410.1"/>
    </source>
</evidence>
<gene>
    <name evidence="1" type="primary">dnaX_1</name>
    <name evidence="1" type="ORF">NCTC10184_00654</name>
</gene>
<dbReference type="InterPro" id="IPR050238">
    <property type="entry name" value="DNA_Rep/Repair_Clamp_Loader"/>
</dbReference>
<dbReference type="KEGG" id="mcob:NCTC10184_00654"/>
<dbReference type="InterPro" id="IPR027417">
    <property type="entry name" value="P-loop_NTPase"/>
</dbReference>
<organism evidence="1 2">
    <name type="scientific">Mycoplasmopsis columbinasalis</name>
    <dbReference type="NCBI Taxonomy" id="114880"/>
    <lineage>
        <taxon>Bacteria</taxon>
        <taxon>Bacillati</taxon>
        <taxon>Mycoplasmatota</taxon>
        <taxon>Mycoplasmoidales</taxon>
        <taxon>Metamycoplasmataceae</taxon>
        <taxon>Mycoplasmopsis</taxon>
    </lineage>
</organism>
<dbReference type="GO" id="GO:0003887">
    <property type="term" value="F:DNA-directed DNA polymerase activity"/>
    <property type="evidence" value="ECO:0007669"/>
    <property type="project" value="UniProtKB-EC"/>
</dbReference>
<dbReference type="EMBL" id="LR215043">
    <property type="protein sequence ID" value="VEU78410.1"/>
    <property type="molecule type" value="Genomic_DNA"/>
</dbReference>
<name>A0A449BB41_9BACT</name>
<dbReference type="Pfam" id="PF13177">
    <property type="entry name" value="DNA_pol3_delta2"/>
    <property type="match status" value="1"/>
</dbReference>
<dbReference type="GO" id="GO:0006261">
    <property type="term" value="P:DNA-templated DNA replication"/>
    <property type="evidence" value="ECO:0007669"/>
    <property type="project" value="TreeGrafter"/>
</dbReference>
<dbReference type="RefSeq" id="WP_129623232.1">
    <property type="nucleotide sequence ID" value="NZ_LR215043.1"/>
</dbReference>
<dbReference type="SUPFAM" id="SSF52540">
    <property type="entry name" value="P-loop containing nucleoside triphosphate hydrolases"/>
    <property type="match status" value="1"/>
</dbReference>
<accession>A0A449BB41</accession>
<dbReference type="EC" id="2.7.7.7" evidence="1"/>
<dbReference type="PANTHER" id="PTHR11669">
    <property type="entry name" value="REPLICATION FACTOR C / DNA POLYMERASE III GAMMA-TAU SUBUNIT"/>
    <property type="match status" value="1"/>
</dbReference>
<proteinExistence type="predicted"/>
<keyword evidence="2" id="KW-1185">Reference proteome</keyword>